<evidence type="ECO:0000313" key="4">
    <source>
        <dbReference type="EMBL" id="TWT63839.1"/>
    </source>
</evidence>
<protein>
    <submittedName>
        <fullName evidence="4">NADPH dehydrogenase</fullName>
        <ecNumber evidence="4">1.6.99.1</ecNumber>
    </submittedName>
</protein>
<dbReference type="PANTHER" id="PTHR43656">
    <property type="entry name" value="BINDING OXIDOREDUCTASE, PUTATIVE (AFU_ORTHOLOGUE AFUA_2G08260)-RELATED"/>
    <property type="match status" value="1"/>
</dbReference>
<dbReference type="Proteomes" id="UP000316095">
    <property type="component" value="Unassembled WGS sequence"/>
</dbReference>
<proteinExistence type="predicted"/>
<dbReference type="EC" id="1.6.99.1" evidence="4"/>
<keyword evidence="1" id="KW-0285">Flavoprotein</keyword>
<dbReference type="EMBL" id="SJPG01000001">
    <property type="protein sequence ID" value="TWT63839.1"/>
    <property type="molecule type" value="Genomic_DNA"/>
</dbReference>
<feature type="domain" description="NADH:flavin oxidoreductase/NADH oxidase N-terminal" evidence="3">
    <location>
        <begin position="41"/>
        <end position="276"/>
    </location>
</feature>
<dbReference type="AlphaFoldDB" id="A0A5C5XMN7"/>
<keyword evidence="2 4" id="KW-0560">Oxidoreductase</keyword>
<evidence type="ECO:0000256" key="2">
    <source>
        <dbReference type="ARBA" id="ARBA00023002"/>
    </source>
</evidence>
<dbReference type="Gene3D" id="3.20.20.70">
    <property type="entry name" value="Aldolase class I"/>
    <property type="match status" value="1"/>
</dbReference>
<dbReference type="GO" id="GO:0003959">
    <property type="term" value="F:NADPH dehydrogenase activity"/>
    <property type="evidence" value="ECO:0007669"/>
    <property type="project" value="UniProtKB-EC"/>
</dbReference>
<gene>
    <name evidence="4" type="primary">namA</name>
    <name evidence="4" type="ORF">Pan54_45980</name>
</gene>
<dbReference type="InterPro" id="IPR001155">
    <property type="entry name" value="OxRdtase_FMN_N"/>
</dbReference>
<dbReference type="InterPro" id="IPR013785">
    <property type="entry name" value="Aldolase_TIM"/>
</dbReference>
<accession>A0A5C5XMN7</accession>
<dbReference type="RefSeq" id="WP_146505615.1">
    <property type="nucleotide sequence ID" value="NZ_SJPG01000001.1"/>
</dbReference>
<comment type="caution">
    <text evidence="4">The sequence shown here is derived from an EMBL/GenBank/DDBJ whole genome shotgun (WGS) entry which is preliminary data.</text>
</comment>
<evidence type="ECO:0000256" key="1">
    <source>
        <dbReference type="ARBA" id="ARBA00022630"/>
    </source>
</evidence>
<name>A0A5C5XMN7_9PLAN</name>
<dbReference type="GO" id="GO:0010181">
    <property type="term" value="F:FMN binding"/>
    <property type="evidence" value="ECO:0007669"/>
    <property type="project" value="InterPro"/>
</dbReference>
<dbReference type="OrthoDB" id="9772736at2"/>
<dbReference type="InterPro" id="IPR051799">
    <property type="entry name" value="NADH_flavin_oxidoreductase"/>
</dbReference>
<evidence type="ECO:0000259" key="3">
    <source>
        <dbReference type="Pfam" id="PF00724"/>
    </source>
</evidence>
<evidence type="ECO:0000313" key="5">
    <source>
        <dbReference type="Proteomes" id="UP000316095"/>
    </source>
</evidence>
<organism evidence="4 5">
    <name type="scientific">Rubinisphaera italica</name>
    <dbReference type="NCBI Taxonomy" id="2527969"/>
    <lineage>
        <taxon>Bacteria</taxon>
        <taxon>Pseudomonadati</taxon>
        <taxon>Planctomycetota</taxon>
        <taxon>Planctomycetia</taxon>
        <taxon>Planctomycetales</taxon>
        <taxon>Planctomycetaceae</taxon>
        <taxon>Rubinisphaera</taxon>
    </lineage>
</organism>
<reference evidence="4 5" key="1">
    <citation type="submission" date="2019-02" db="EMBL/GenBank/DDBJ databases">
        <title>Deep-cultivation of Planctomycetes and their phenomic and genomic characterization uncovers novel biology.</title>
        <authorList>
            <person name="Wiegand S."/>
            <person name="Jogler M."/>
            <person name="Boedeker C."/>
            <person name="Pinto D."/>
            <person name="Vollmers J."/>
            <person name="Rivas-Marin E."/>
            <person name="Kohn T."/>
            <person name="Peeters S.H."/>
            <person name="Heuer A."/>
            <person name="Rast P."/>
            <person name="Oberbeckmann S."/>
            <person name="Bunk B."/>
            <person name="Jeske O."/>
            <person name="Meyerdierks A."/>
            <person name="Storesund J.E."/>
            <person name="Kallscheuer N."/>
            <person name="Luecker S."/>
            <person name="Lage O.M."/>
            <person name="Pohl T."/>
            <person name="Merkel B.J."/>
            <person name="Hornburger P."/>
            <person name="Mueller R.-W."/>
            <person name="Bruemmer F."/>
            <person name="Labrenz M."/>
            <person name="Spormann A.M."/>
            <person name="Op Den Camp H."/>
            <person name="Overmann J."/>
            <person name="Amann R."/>
            <person name="Jetten M.S.M."/>
            <person name="Mascher T."/>
            <person name="Medema M.H."/>
            <person name="Devos D.P."/>
            <person name="Kaster A.-K."/>
            <person name="Ovreas L."/>
            <person name="Rohde M."/>
            <person name="Galperin M.Y."/>
            <person name="Jogler C."/>
        </authorList>
    </citation>
    <scope>NUCLEOTIDE SEQUENCE [LARGE SCALE GENOMIC DNA]</scope>
    <source>
        <strain evidence="4 5">Pan54</strain>
    </source>
</reference>
<dbReference type="Pfam" id="PF00724">
    <property type="entry name" value="Oxidored_FMN"/>
    <property type="match status" value="1"/>
</dbReference>
<sequence>MAYRRIASLKTTEQFREYLQSLDLSIEIDDEALSAVEDSPLAQPITVGDFQVGNRWAVHPMEGWDATRDGKASEETLRRWQHFGESGCKLIWGGEAVAVCPEGRANPNQLYYHPDNEQSLSDLLQTLNKAHTDTFGNDALDDFLVGLQLTHSGRFSRPNEKVRLESRVAYHHPLLDERVKLSDQQGMTYLTDEDIQKLIQQYVDAAKAAEKIGYRFVDIKHCHGYLGHEFLSAFSREGKYGGSFENRARFLKEICQAVKAACPNLMLGVRLSLFDFLPFQPESFDEKTGRPGIGQPTPYQNGSYPGFGCDRSDPLTMDLTEPIQLLEMMRDELGVVMVNLTAGSPYYNPHIQRPAYFPPSDGYQPPEDPLVGCVRQIEAVARLKKAVPNLPMVGSAYSYFQEYLPHIAQAVVRRGDVDFVGIGRLVLSQWQMPAQILNGEDYRATKKICRTFSDCTTGPRNGLISGCYPLDDYYKSRPEFQELKAIKAGKKSE</sequence>
<dbReference type="SUPFAM" id="SSF51395">
    <property type="entry name" value="FMN-linked oxidoreductases"/>
    <property type="match status" value="1"/>
</dbReference>
<dbReference type="PANTHER" id="PTHR43656:SF2">
    <property type="entry name" value="BINDING OXIDOREDUCTASE, PUTATIVE (AFU_ORTHOLOGUE AFUA_2G08260)-RELATED"/>
    <property type="match status" value="1"/>
</dbReference>
<keyword evidence="5" id="KW-1185">Reference proteome</keyword>